<protein>
    <recommendedName>
        <fullName evidence="1">tRNA (guanine(9)-N(1))-methyltransferase</fullName>
        <ecNumber evidence="1">2.1.1.221</ecNumber>
    </recommendedName>
</protein>
<comment type="catalytic activity">
    <reaction evidence="5">
        <text>guanosine(9) in tRNA + S-adenosyl-L-methionine = N(1)-methylguanosine(9) in tRNA + S-adenosyl-L-homocysteine + H(+)</text>
        <dbReference type="Rhea" id="RHEA:43156"/>
        <dbReference type="Rhea" id="RHEA-COMP:10367"/>
        <dbReference type="Rhea" id="RHEA-COMP:10368"/>
        <dbReference type="ChEBI" id="CHEBI:15378"/>
        <dbReference type="ChEBI" id="CHEBI:57856"/>
        <dbReference type="ChEBI" id="CHEBI:59789"/>
        <dbReference type="ChEBI" id="CHEBI:73542"/>
        <dbReference type="ChEBI" id="CHEBI:74269"/>
        <dbReference type="EC" id="2.1.1.221"/>
    </reaction>
</comment>
<feature type="domain" description="SAM-dependent MTase TRM10-type" evidence="6">
    <location>
        <begin position="65"/>
        <end position="250"/>
    </location>
</feature>
<keyword evidence="3 7" id="KW-0808">Transferase</keyword>
<comment type="caution">
    <text evidence="7">The sequence shown here is derived from an EMBL/GenBank/DDBJ whole genome shotgun (WGS) entry which is preliminary data.</text>
</comment>
<evidence type="ECO:0000256" key="4">
    <source>
        <dbReference type="ARBA" id="ARBA00022691"/>
    </source>
</evidence>
<evidence type="ECO:0000259" key="6">
    <source>
        <dbReference type="PROSITE" id="PS51675"/>
    </source>
</evidence>
<evidence type="ECO:0000256" key="2">
    <source>
        <dbReference type="ARBA" id="ARBA00022603"/>
    </source>
</evidence>
<evidence type="ECO:0000256" key="1">
    <source>
        <dbReference type="ARBA" id="ARBA00012797"/>
    </source>
</evidence>
<evidence type="ECO:0000313" key="8">
    <source>
        <dbReference type="Proteomes" id="UP000243579"/>
    </source>
</evidence>
<dbReference type="PANTHER" id="PTHR13563">
    <property type="entry name" value="TRNA (GUANINE-9-) METHYLTRANSFERASE"/>
    <property type="match status" value="1"/>
</dbReference>
<dbReference type="Gene3D" id="3.40.1280.30">
    <property type="match status" value="1"/>
</dbReference>
<dbReference type="GO" id="GO:0052905">
    <property type="term" value="F:tRNA (guanosine(9)-N1)-methyltransferase activity"/>
    <property type="evidence" value="ECO:0007669"/>
    <property type="project" value="UniProtKB-EC"/>
</dbReference>
<dbReference type="GO" id="GO:0002939">
    <property type="term" value="P:tRNA N1-guanine methylation"/>
    <property type="evidence" value="ECO:0007669"/>
    <property type="project" value="TreeGrafter"/>
</dbReference>
<dbReference type="GO" id="GO:0000049">
    <property type="term" value="F:tRNA binding"/>
    <property type="evidence" value="ECO:0007669"/>
    <property type="project" value="TreeGrafter"/>
</dbReference>
<organism evidence="7 8">
    <name type="scientific">Achlya hypogyna</name>
    <name type="common">Oomycete</name>
    <name type="synonym">Protoachlya hypogyna</name>
    <dbReference type="NCBI Taxonomy" id="1202772"/>
    <lineage>
        <taxon>Eukaryota</taxon>
        <taxon>Sar</taxon>
        <taxon>Stramenopiles</taxon>
        <taxon>Oomycota</taxon>
        <taxon>Saprolegniomycetes</taxon>
        <taxon>Saprolegniales</taxon>
        <taxon>Achlyaceae</taxon>
        <taxon>Achlya</taxon>
    </lineage>
</organism>
<name>A0A1V9YHF7_ACHHY</name>
<dbReference type="GO" id="GO:0005634">
    <property type="term" value="C:nucleus"/>
    <property type="evidence" value="ECO:0007669"/>
    <property type="project" value="TreeGrafter"/>
</dbReference>
<keyword evidence="4" id="KW-0949">S-adenosyl-L-methionine</keyword>
<dbReference type="PANTHER" id="PTHR13563:SF13">
    <property type="entry name" value="TRNA METHYLTRANSFERASE 10 HOMOLOG A"/>
    <property type="match status" value="1"/>
</dbReference>
<accession>A0A1V9YHF7</accession>
<dbReference type="InterPro" id="IPR038459">
    <property type="entry name" value="MT_TRM10-typ_sf"/>
</dbReference>
<dbReference type="InterPro" id="IPR007356">
    <property type="entry name" value="tRNA_m1G_MeTrfase_euk"/>
</dbReference>
<dbReference type="OrthoDB" id="278300at2759"/>
<proteinExistence type="predicted"/>
<evidence type="ECO:0000256" key="5">
    <source>
        <dbReference type="ARBA" id="ARBA00048434"/>
    </source>
</evidence>
<dbReference type="InterPro" id="IPR028564">
    <property type="entry name" value="MT_TRM10-typ"/>
</dbReference>
<gene>
    <name evidence="7" type="ORF">ACHHYP_12258</name>
</gene>
<dbReference type="PROSITE" id="PS51675">
    <property type="entry name" value="SAM_MT_TRM10"/>
    <property type="match status" value="1"/>
</dbReference>
<keyword evidence="2 7" id="KW-0489">Methyltransferase</keyword>
<dbReference type="EC" id="2.1.1.221" evidence="1"/>
<reference evidence="7 8" key="1">
    <citation type="journal article" date="2014" name="Genome Biol. Evol.">
        <title>The secreted proteins of Achlya hypogyna and Thraustotheca clavata identify the ancestral oomycete secretome and reveal gene acquisitions by horizontal gene transfer.</title>
        <authorList>
            <person name="Misner I."/>
            <person name="Blouin N."/>
            <person name="Leonard G."/>
            <person name="Richards T.A."/>
            <person name="Lane C.E."/>
        </authorList>
    </citation>
    <scope>NUCLEOTIDE SEQUENCE [LARGE SCALE GENOMIC DNA]</scope>
    <source>
        <strain evidence="7 8">ATCC 48635</strain>
    </source>
</reference>
<keyword evidence="8" id="KW-1185">Reference proteome</keyword>
<sequence length="250" mass="28269">MEETYEEKLERKTAELKQRKKDRRRELLCSMSAGKLRFYVFSKPQASIVERRVFLLEEAAAAAARKERLENALSQGQRIAFDCGYDEIMSEKEINSLSKQIKFSYGTTKRMTSPFALTIANYHGRIEAALQRFGIDQWKVCTETRRVHEIFNPEELVFLTPDSPNVLETLDPTKVYVIGGIVDRSRVKGRSRAAADAIGVATARLPIQEYILDRHNDHILNVNTVVDILAAISGGADWPSALASCLPKQH</sequence>
<dbReference type="CDD" id="cd18089">
    <property type="entry name" value="SPOUT_Trm10-like"/>
    <property type="match status" value="1"/>
</dbReference>
<dbReference type="Proteomes" id="UP000243579">
    <property type="component" value="Unassembled WGS sequence"/>
</dbReference>
<dbReference type="EMBL" id="JNBR01001810">
    <property type="protein sequence ID" value="OQR85120.1"/>
    <property type="molecule type" value="Genomic_DNA"/>
</dbReference>
<evidence type="ECO:0000256" key="3">
    <source>
        <dbReference type="ARBA" id="ARBA00022679"/>
    </source>
</evidence>
<dbReference type="AlphaFoldDB" id="A0A1V9YHF7"/>
<evidence type="ECO:0000313" key="7">
    <source>
        <dbReference type="EMBL" id="OQR85120.1"/>
    </source>
</evidence>
<dbReference type="STRING" id="1202772.A0A1V9YHF7"/>